<dbReference type="GO" id="GO:0006772">
    <property type="term" value="P:thiamine metabolic process"/>
    <property type="evidence" value="ECO:0007669"/>
    <property type="project" value="UniProtKB-UniRule"/>
</dbReference>
<keyword evidence="8" id="KW-1185">Reference proteome</keyword>
<evidence type="ECO:0000256" key="3">
    <source>
        <dbReference type="ARBA" id="ARBA00022777"/>
    </source>
</evidence>
<evidence type="ECO:0000313" key="8">
    <source>
        <dbReference type="Proteomes" id="UP001198163"/>
    </source>
</evidence>
<proteinExistence type="predicted"/>
<keyword evidence="3" id="KW-0418">Kinase</keyword>
<dbReference type="EC" id="2.7.6.2" evidence="5"/>
<dbReference type="GO" id="GO:0009229">
    <property type="term" value="P:thiamine diphosphate biosynthetic process"/>
    <property type="evidence" value="ECO:0007669"/>
    <property type="project" value="InterPro"/>
</dbReference>
<reference evidence="7" key="1">
    <citation type="submission" date="2021-08" db="EMBL/GenBank/DDBJ databases">
        <title>Comparative analyses of Brucepasteria parasyntrophica and Teretinema zuelzerae.</title>
        <authorList>
            <person name="Song Y."/>
            <person name="Brune A."/>
        </authorList>
    </citation>
    <scope>NUCLEOTIDE SEQUENCE</scope>
    <source>
        <strain evidence="7">DSM 1903</strain>
    </source>
</reference>
<dbReference type="InterPro" id="IPR007371">
    <property type="entry name" value="TPK_catalytic"/>
</dbReference>
<evidence type="ECO:0000259" key="6">
    <source>
        <dbReference type="Pfam" id="PF04263"/>
    </source>
</evidence>
<dbReference type="CDD" id="cd07995">
    <property type="entry name" value="TPK"/>
    <property type="match status" value="1"/>
</dbReference>
<evidence type="ECO:0000313" key="7">
    <source>
        <dbReference type="EMBL" id="MCD1654579.1"/>
    </source>
</evidence>
<dbReference type="InterPro" id="IPR036759">
    <property type="entry name" value="TPK_catalytic_sf"/>
</dbReference>
<feature type="domain" description="Thiamin pyrophosphokinase catalytic" evidence="6">
    <location>
        <begin position="25"/>
        <end position="116"/>
    </location>
</feature>
<dbReference type="GO" id="GO:0004788">
    <property type="term" value="F:thiamine diphosphokinase activity"/>
    <property type="evidence" value="ECO:0007669"/>
    <property type="project" value="UniProtKB-UniRule"/>
</dbReference>
<dbReference type="EMBL" id="JAINWA010000003">
    <property type="protein sequence ID" value="MCD1654579.1"/>
    <property type="molecule type" value="Genomic_DNA"/>
</dbReference>
<organism evidence="7 8">
    <name type="scientific">Teretinema zuelzerae</name>
    <dbReference type="NCBI Taxonomy" id="156"/>
    <lineage>
        <taxon>Bacteria</taxon>
        <taxon>Pseudomonadati</taxon>
        <taxon>Spirochaetota</taxon>
        <taxon>Spirochaetia</taxon>
        <taxon>Spirochaetales</taxon>
        <taxon>Treponemataceae</taxon>
        <taxon>Teretinema</taxon>
    </lineage>
</organism>
<name>A0AAE3EH33_9SPIR</name>
<dbReference type="Proteomes" id="UP001198163">
    <property type="component" value="Unassembled WGS sequence"/>
</dbReference>
<dbReference type="RefSeq" id="WP_230754974.1">
    <property type="nucleotide sequence ID" value="NZ_JAINWA010000003.1"/>
</dbReference>
<dbReference type="Gene3D" id="3.40.50.10240">
    <property type="entry name" value="Thiamin pyrophosphokinase, catalytic domain"/>
    <property type="match status" value="1"/>
</dbReference>
<keyword evidence="2" id="KW-0547">Nucleotide-binding</keyword>
<evidence type="ECO:0000256" key="5">
    <source>
        <dbReference type="NCBIfam" id="TIGR01378"/>
    </source>
</evidence>
<accession>A0AAE3EH33</accession>
<keyword evidence="4" id="KW-0067">ATP-binding</keyword>
<dbReference type="PANTHER" id="PTHR41299:SF1">
    <property type="entry name" value="THIAMINE PYROPHOSPHOKINASE"/>
    <property type="match status" value="1"/>
</dbReference>
<evidence type="ECO:0000256" key="1">
    <source>
        <dbReference type="ARBA" id="ARBA00022679"/>
    </source>
</evidence>
<evidence type="ECO:0000256" key="4">
    <source>
        <dbReference type="ARBA" id="ARBA00022840"/>
    </source>
</evidence>
<dbReference type="AlphaFoldDB" id="A0AAE3EH33"/>
<keyword evidence="1 7" id="KW-0808">Transferase</keyword>
<dbReference type="Pfam" id="PF04263">
    <property type="entry name" value="TPK_catalytic"/>
    <property type="match status" value="1"/>
</dbReference>
<gene>
    <name evidence="7" type="ORF">K7J14_07650</name>
</gene>
<dbReference type="InterPro" id="IPR036371">
    <property type="entry name" value="TPK_B1-bd_sf"/>
</dbReference>
<evidence type="ECO:0000256" key="2">
    <source>
        <dbReference type="ARBA" id="ARBA00022741"/>
    </source>
</evidence>
<dbReference type="SUPFAM" id="SSF63862">
    <property type="entry name" value="Thiamin pyrophosphokinase, substrate-binding domain"/>
    <property type="match status" value="1"/>
</dbReference>
<dbReference type="InterPro" id="IPR006282">
    <property type="entry name" value="Thi_PPkinase"/>
</dbReference>
<dbReference type="NCBIfam" id="TIGR01378">
    <property type="entry name" value="thi_PPkinase"/>
    <property type="match status" value="1"/>
</dbReference>
<dbReference type="InterPro" id="IPR053149">
    <property type="entry name" value="TPK"/>
</dbReference>
<dbReference type="GO" id="GO:0016301">
    <property type="term" value="F:kinase activity"/>
    <property type="evidence" value="ECO:0007669"/>
    <property type="project" value="UniProtKB-KW"/>
</dbReference>
<sequence length="233" mass="25415">MRALIFTGGGQPFFEKARPVIGFWDFVVAADSGLEYALDAGITPDLVVGDMDSLRNPDLLLALPRDRICLYPRDKDYSDTDLAFLACRERGVDDIVLIGGGGGRIDHFMALQSLFVHDYCPSLWITDENITAFINDGASLRVEGLAPEDAVSLFPVGKSPHRVRGDGLFWGIDGLSWDQGLYSLSNRSVSGEIRVASEAGRFLCVLPLRAELTLGKCSVQTCITHTGAHLRDP</sequence>
<protein>
    <recommendedName>
        <fullName evidence="5">Thiamine diphosphokinase</fullName>
        <ecNumber evidence="5">2.7.6.2</ecNumber>
    </recommendedName>
</protein>
<comment type="caution">
    <text evidence="7">The sequence shown here is derived from an EMBL/GenBank/DDBJ whole genome shotgun (WGS) entry which is preliminary data.</text>
</comment>
<dbReference type="SUPFAM" id="SSF63999">
    <property type="entry name" value="Thiamin pyrophosphokinase, catalytic domain"/>
    <property type="match status" value="1"/>
</dbReference>
<dbReference type="GO" id="GO:0005524">
    <property type="term" value="F:ATP binding"/>
    <property type="evidence" value="ECO:0007669"/>
    <property type="project" value="UniProtKB-KW"/>
</dbReference>
<dbReference type="PANTHER" id="PTHR41299">
    <property type="entry name" value="THIAMINE PYROPHOSPHOKINASE"/>
    <property type="match status" value="1"/>
</dbReference>